<reference evidence="10 11" key="1">
    <citation type="journal article" date="2007" name="Nature">
        <title>The medaka draft genome and insights into vertebrate genome evolution.</title>
        <authorList>
            <person name="Kasahara M."/>
            <person name="Naruse K."/>
            <person name="Sasaki S."/>
            <person name="Nakatani Y."/>
            <person name="Qu W."/>
            <person name="Ahsan B."/>
            <person name="Yamada T."/>
            <person name="Nagayasu Y."/>
            <person name="Doi K."/>
            <person name="Kasai Y."/>
            <person name="Jindo T."/>
            <person name="Kobayashi D."/>
            <person name="Shimada A."/>
            <person name="Toyoda A."/>
            <person name="Kuroki Y."/>
            <person name="Fujiyama A."/>
            <person name="Sasaki T."/>
            <person name="Shimizu A."/>
            <person name="Asakawa S."/>
            <person name="Shimizu N."/>
            <person name="Hashimoto S."/>
            <person name="Yang J."/>
            <person name="Lee Y."/>
            <person name="Matsushima K."/>
            <person name="Sugano S."/>
            <person name="Sakaizumi M."/>
            <person name="Narita T."/>
            <person name="Ohishi K."/>
            <person name="Haga S."/>
            <person name="Ohta F."/>
            <person name="Nomoto H."/>
            <person name="Nogata K."/>
            <person name="Morishita T."/>
            <person name="Endo T."/>
            <person name="Shin-I T."/>
            <person name="Takeda H."/>
            <person name="Morishita S."/>
            <person name="Kohara Y."/>
        </authorList>
    </citation>
    <scope>NUCLEOTIDE SEQUENCE [LARGE SCALE GENOMIC DNA]</scope>
    <source>
        <strain evidence="10 11">Hd-rR</strain>
    </source>
</reference>
<gene>
    <name evidence="10" type="primary">LOC101158279</name>
</gene>
<evidence type="ECO:0000256" key="1">
    <source>
        <dbReference type="ARBA" id="ARBA00002650"/>
    </source>
</evidence>
<dbReference type="Ensembl" id="ENSORLT00000039790.1">
    <property type="protein sequence ID" value="ENSORLP00000030978.1"/>
    <property type="gene ID" value="ENSORLG00000021881.1"/>
</dbReference>
<dbReference type="GO" id="GO:0048821">
    <property type="term" value="P:erythrocyte development"/>
    <property type="evidence" value="ECO:0000318"/>
    <property type="project" value="GO_Central"/>
</dbReference>
<evidence type="ECO:0000256" key="6">
    <source>
        <dbReference type="ARBA" id="ARBA00022621"/>
    </source>
</evidence>
<keyword evidence="11" id="KW-1185">Reference proteome</keyword>
<dbReference type="GeneTree" id="ENSGT00940000157809"/>
<keyword evidence="5" id="KW-0349">Heme</keyword>
<evidence type="ECO:0000256" key="5">
    <source>
        <dbReference type="ARBA" id="ARBA00022617"/>
    </source>
</evidence>
<keyword evidence="8" id="KW-0408">Iron</keyword>
<evidence type="ECO:0000256" key="7">
    <source>
        <dbReference type="ARBA" id="ARBA00022723"/>
    </source>
</evidence>
<evidence type="ECO:0000259" key="9">
    <source>
        <dbReference type="PROSITE" id="PS01033"/>
    </source>
</evidence>
<dbReference type="AlphaFoldDB" id="A0A3B3HGW9"/>
<dbReference type="Proteomes" id="UP000001038">
    <property type="component" value="Chromosome 8"/>
</dbReference>
<dbReference type="InParanoid" id="A0A3B3HGW9"/>
<dbReference type="GO" id="GO:0046872">
    <property type="term" value="F:metal ion binding"/>
    <property type="evidence" value="ECO:0007669"/>
    <property type="project" value="UniProtKB-KW"/>
</dbReference>
<comment type="function">
    <text evidence="1">Involved in oxygen transport from gills to the various peripheral tissues.</text>
</comment>
<dbReference type="GO" id="GO:0015671">
    <property type="term" value="P:oxygen transport"/>
    <property type="evidence" value="ECO:0000318"/>
    <property type="project" value="GO_Central"/>
</dbReference>
<dbReference type="InterPro" id="IPR009050">
    <property type="entry name" value="Globin-like_sf"/>
</dbReference>
<reference evidence="10" key="3">
    <citation type="submission" date="2025-09" db="UniProtKB">
        <authorList>
            <consortium name="Ensembl"/>
        </authorList>
    </citation>
    <scope>IDENTIFICATION</scope>
    <source>
        <strain evidence="10">Hd-rR</strain>
    </source>
</reference>
<evidence type="ECO:0000256" key="4">
    <source>
        <dbReference type="ARBA" id="ARBA00022448"/>
    </source>
</evidence>
<dbReference type="InterPro" id="IPR002337">
    <property type="entry name" value="Hemoglobin_b"/>
</dbReference>
<organism evidence="10 11">
    <name type="scientific">Oryzias latipes</name>
    <name type="common">Japanese rice fish</name>
    <name type="synonym">Japanese killifish</name>
    <dbReference type="NCBI Taxonomy" id="8090"/>
    <lineage>
        <taxon>Eukaryota</taxon>
        <taxon>Metazoa</taxon>
        <taxon>Chordata</taxon>
        <taxon>Craniata</taxon>
        <taxon>Vertebrata</taxon>
        <taxon>Euteleostomi</taxon>
        <taxon>Actinopterygii</taxon>
        <taxon>Neopterygii</taxon>
        <taxon>Teleostei</taxon>
        <taxon>Neoteleostei</taxon>
        <taxon>Acanthomorphata</taxon>
        <taxon>Ovalentaria</taxon>
        <taxon>Atherinomorphae</taxon>
        <taxon>Beloniformes</taxon>
        <taxon>Adrianichthyidae</taxon>
        <taxon>Oryziinae</taxon>
        <taxon>Oryzias</taxon>
    </lineage>
</organism>
<dbReference type="GO" id="GO:0019825">
    <property type="term" value="F:oxygen binding"/>
    <property type="evidence" value="ECO:0007669"/>
    <property type="project" value="InterPro"/>
</dbReference>
<dbReference type="PRINTS" id="PR00814">
    <property type="entry name" value="BETAHAEM"/>
</dbReference>
<comment type="similarity">
    <text evidence="2">Belongs to the globin family.</text>
</comment>
<dbReference type="PANTHER" id="PTHR11442:SF102">
    <property type="entry name" value="HEMOGLOBIN SUBUNIT BETA-1-RELATED"/>
    <property type="match status" value="1"/>
</dbReference>
<name>A0A3B3HGW9_ORYLA</name>
<dbReference type="GO" id="GO:0020037">
    <property type="term" value="F:heme binding"/>
    <property type="evidence" value="ECO:0000318"/>
    <property type="project" value="GO_Central"/>
</dbReference>
<dbReference type="GO" id="GO:0005833">
    <property type="term" value="C:hemoglobin complex"/>
    <property type="evidence" value="ECO:0000318"/>
    <property type="project" value="GO_Central"/>
</dbReference>
<reference evidence="10" key="2">
    <citation type="submission" date="2025-08" db="UniProtKB">
        <authorList>
            <consortium name="Ensembl"/>
        </authorList>
    </citation>
    <scope>IDENTIFICATION</scope>
    <source>
        <strain evidence="10">Hd-rR</strain>
    </source>
</reference>
<dbReference type="PROSITE" id="PS01033">
    <property type="entry name" value="GLOBIN"/>
    <property type="match status" value="1"/>
</dbReference>
<dbReference type="GO" id="GO:0005344">
    <property type="term" value="F:oxygen carrier activity"/>
    <property type="evidence" value="ECO:0000318"/>
    <property type="project" value="GO_Central"/>
</dbReference>
<dbReference type="Gene3D" id="1.10.490.10">
    <property type="entry name" value="Globins"/>
    <property type="match status" value="1"/>
</dbReference>
<dbReference type="GO" id="GO:0031838">
    <property type="term" value="C:haptoglobin-hemoglobin complex"/>
    <property type="evidence" value="ECO:0000318"/>
    <property type="project" value="GO_Central"/>
</dbReference>
<accession>A0A3B3HGW9</accession>
<dbReference type="STRING" id="8090.ENSORLP00000030978"/>
<evidence type="ECO:0000256" key="2">
    <source>
        <dbReference type="ARBA" id="ARBA00008705"/>
    </source>
</evidence>
<protein>
    <submittedName>
        <fullName evidence="10">Hemoglobin, beta adult 1</fullName>
    </submittedName>
</protein>
<dbReference type="Bgee" id="ENSORLG00000021881">
    <property type="expression patterns" value="Expressed in pharyngeal gill and 14 other cell types or tissues"/>
</dbReference>
<comment type="subunit">
    <text evidence="3">Heterotetramer of two alpha chains and two beta chains.</text>
</comment>
<dbReference type="InterPro" id="IPR050056">
    <property type="entry name" value="Hemoglobin_oxygen_transport"/>
</dbReference>
<feature type="domain" description="Globin" evidence="9">
    <location>
        <begin position="3"/>
        <end position="164"/>
    </location>
</feature>
<keyword evidence="4" id="KW-0813">Transport</keyword>
<dbReference type="PANTHER" id="PTHR11442">
    <property type="entry name" value="HEMOGLOBIN FAMILY MEMBER"/>
    <property type="match status" value="1"/>
</dbReference>
<evidence type="ECO:0000313" key="11">
    <source>
        <dbReference type="Proteomes" id="UP000001038"/>
    </source>
</evidence>
<dbReference type="InterPro" id="IPR012292">
    <property type="entry name" value="Globin/Proto"/>
</dbReference>
<sequence length="165" mass="18502">MFEWTDAERSAITSLWGKIDVGEIGQQALTGEHLIMYPWTQRHFASFGNLSTNAVILGNPKVGQHGKVVKWAGERSEEHGQHQEHLHKAQNSTWILTTSGYVINVQLLSFFLTIALYETTNALAECITVCITAKFGPQVFTVGEQEAWLKFLSSGRLFHKRGPQC</sequence>
<evidence type="ECO:0000313" key="10">
    <source>
        <dbReference type="Ensembl" id="ENSORLP00000030978.1"/>
    </source>
</evidence>
<keyword evidence="7" id="KW-0479">Metal-binding</keyword>
<dbReference type="InterPro" id="IPR000971">
    <property type="entry name" value="Globin"/>
</dbReference>
<evidence type="ECO:0000256" key="8">
    <source>
        <dbReference type="ARBA" id="ARBA00023004"/>
    </source>
</evidence>
<keyword evidence="6" id="KW-0561">Oxygen transport</keyword>
<proteinExistence type="inferred from homology"/>
<evidence type="ECO:0000256" key="3">
    <source>
        <dbReference type="ARBA" id="ARBA00011125"/>
    </source>
</evidence>
<dbReference type="SUPFAM" id="SSF46458">
    <property type="entry name" value="Globin-like"/>
    <property type="match status" value="1"/>
</dbReference>